<sequence>MEISVMYVLPSCAGAEQILQLHGFVGLEFSREIEKPSSGSPFPHPGAHCSALAAYDIPRCMEEVVSPFGKDQLKGSQTRTAESKKLARKVAPRPSVSPQSLKQRPDAPVVAWPARHGSQGYNNLNQVTGAPVRDQGSLHSRPTDSIPLVSLPRLVALDEPLASTTGLDGALPRKKVLIGENVHAWKKAGDAGAEPQWLRSEMICREPKPSSAGLTPSIFTSTQSPPPPPSLIASYSKEGIRSKRGLARKSFLLDPSRMAAHSATKQRITPKKIFTTLEESMAVQVQAAWRGREVRTWVHAASIVRRMKRDAISGLGKEGGGGVKSEKLLRSSQAIENPNMENEGAPVYSEGGSQDSFHRLPHPPVTRFTVKPAKSQGRTNKTTTPLRPKHSLEKSVTSVTGQDGKASMEPSSSVEKQSTSTFAPTKRLERKRTINALSNTEACGKPGAGTTKPVLPQHKRSLLDWKSDSKVSPCAISKVSELSVAHGPFIRECTLSSTPQRKISGGLSISNNLLSPPQCTEESEPDDLSYNPPEKTPHPGDVNNRSLFTHEGSKHNVIRSGNHSEAANKEPLKPMEQNDVYRPTIFSSGCGITLEKTVNQEKPHSALTPLRSIFSGEASVEAKPTDPGEIYAQHIKQRSYCEAPGYAPPTSEVQCGALTSATPNPQFTQGVRASARKRSKLLGIHANSAFYFSKRPLVRASQRAQNQGLPPLKAEETDEQNLKQQPGGSSEPLSKHVFDALRSANFILGQIKPGLTHKPAPQKARNEMSHAVMGYIRGRSVLGTADEDNANAEASGEISKNELHLSYGGNIIISPTWWRSLSATSTPIREEQVTMVSESASLDASERQALAAEANRWGRRLTTTNNHEPRVLGIGPAVNPYRRSRQVEQFTPPHPQRILRKRPSH</sequence>
<feature type="compositionally biased region" description="Polar residues" evidence="1">
    <location>
        <begin position="722"/>
        <end position="732"/>
    </location>
</feature>
<name>A0A1D3CVL0_9EIME</name>
<proteinExistence type="predicted"/>
<feature type="region of interest" description="Disordered" evidence="1">
    <location>
        <begin position="71"/>
        <end position="107"/>
    </location>
</feature>
<reference evidence="2 3" key="1">
    <citation type="journal article" date="2016" name="BMC Genomics">
        <title>Comparative genomics reveals Cyclospora cayetanensis possesses coccidia-like metabolism and invasion components but unique surface antigens.</title>
        <authorList>
            <person name="Liu S."/>
            <person name="Wang L."/>
            <person name="Zheng H."/>
            <person name="Xu Z."/>
            <person name="Roellig D.M."/>
            <person name="Li N."/>
            <person name="Frace M.A."/>
            <person name="Tang K."/>
            <person name="Arrowood M.J."/>
            <person name="Moss D.M."/>
            <person name="Zhang L."/>
            <person name="Feng Y."/>
            <person name="Xiao L."/>
        </authorList>
    </citation>
    <scope>NUCLEOTIDE SEQUENCE [LARGE SCALE GENOMIC DNA]</scope>
    <source>
        <strain evidence="2 3">CHN_HEN01</strain>
    </source>
</reference>
<dbReference type="InParanoid" id="A0A1D3CVL0"/>
<accession>A0A1D3CVL0</accession>
<dbReference type="AlphaFoldDB" id="A0A1D3CVL0"/>
<feature type="region of interest" description="Disordered" evidence="1">
    <location>
        <begin position="701"/>
        <end position="734"/>
    </location>
</feature>
<dbReference type="VEuPathDB" id="ToxoDB:cyc_05793"/>
<dbReference type="EMBL" id="JROU02001788">
    <property type="protein sequence ID" value="OEH75232.1"/>
    <property type="molecule type" value="Genomic_DNA"/>
</dbReference>
<protein>
    <submittedName>
        <fullName evidence="2">Uncharacterized protein</fullName>
    </submittedName>
</protein>
<evidence type="ECO:0000313" key="2">
    <source>
        <dbReference type="EMBL" id="OEH75232.1"/>
    </source>
</evidence>
<feature type="region of interest" description="Disordered" evidence="1">
    <location>
        <begin position="883"/>
        <end position="905"/>
    </location>
</feature>
<comment type="caution">
    <text evidence="2">The sequence shown here is derived from an EMBL/GenBank/DDBJ whole genome shotgun (WGS) entry which is preliminary data.</text>
</comment>
<evidence type="ECO:0000256" key="1">
    <source>
        <dbReference type="SAM" id="MobiDB-lite"/>
    </source>
</evidence>
<feature type="compositionally biased region" description="Low complexity" evidence="1">
    <location>
        <begin position="503"/>
        <end position="517"/>
    </location>
</feature>
<gene>
    <name evidence="2" type="ORF">cyc_05793</name>
</gene>
<feature type="region of interest" description="Disordered" evidence="1">
    <location>
        <begin position="336"/>
        <end position="423"/>
    </location>
</feature>
<dbReference type="Proteomes" id="UP000095192">
    <property type="component" value="Unassembled WGS sequence"/>
</dbReference>
<feature type="compositionally biased region" description="Polar residues" evidence="1">
    <location>
        <begin position="376"/>
        <end position="385"/>
    </location>
</feature>
<feature type="region of interest" description="Disordered" evidence="1">
    <location>
        <begin position="500"/>
        <end position="548"/>
    </location>
</feature>
<organism evidence="2 3">
    <name type="scientific">Cyclospora cayetanensis</name>
    <dbReference type="NCBI Taxonomy" id="88456"/>
    <lineage>
        <taxon>Eukaryota</taxon>
        <taxon>Sar</taxon>
        <taxon>Alveolata</taxon>
        <taxon>Apicomplexa</taxon>
        <taxon>Conoidasida</taxon>
        <taxon>Coccidia</taxon>
        <taxon>Eucoccidiorida</taxon>
        <taxon>Eimeriorina</taxon>
        <taxon>Eimeriidae</taxon>
        <taxon>Cyclospora</taxon>
    </lineage>
</organism>
<feature type="compositionally biased region" description="Polar residues" evidence="1">
    <location>
        <begin position="409"/>
        <end position="423"/>
    </location>
</feature>
<keyword evidence="3" id="KW-1185">Reference proteome</keyword>
<evidence type="ECO:0000313" key="3">
    <source>
        <dbReference type="Proteomes" id="UP000095192"/>
    </source>
</evidence>